<name>A0A3Q7IRE0_SOLLC</name>
<proteinExistence type="predicted"/>
<dbReference type="InParanoid" id="A0A3Q7IRE0"/>
<organism evidence="2">
    <name type="scientific">Solanum lycopersicum</name>
    <name type="common">Tomato</name>
    <name type="synonym">Lycopersicon esculentum</name>
    <dbReference type="NCBI Taxonomy" id="4081"/>
    <lineage>
        <taxon>Eukaryota</taxon>
        <taxon>Viridiplantae</taxon>
        <taxon>Streptophyta</taxon>
        <taxon>Embryophyta</taxon>
        <taxon>Tracheophyta</taxon>
        <taxon>Spermatophyta</taxon>
        <taxon>Magnoliopsida</taxon>
        <taxon>eudicotyledons</taxon>
        <taxon>Gunneridae</taxon>
        <taxon>Pentapetalae</taxon>
        <taxon>asterids</taxon>
        <taxon>lamiids</taxon>
        <taxon>Solanales</taxon>
        <taxon>Solanaceae</taxon>
        <taxon>Solanoideae</taxon>
        <taxon>Solaneae</taxon>
        <taxon>Solanum</taxon>
        <taxon>Solanum subgen. Lycopersicon</taxon>
    </lineage>
</organism>
<dbReference type="AlphaFoldDB" id="A0A3Q7IRE0"/>
<sequence>MVIVHQQQSKKRRPNYTPRRPEMAASNFPTRGRSTNFPTRGRSTNFPTRGRSSNFPTRARSAIFTMRGRSANFPTRGRSANFPTRAHSAIFPTRARSAIFPTRARSTIVMTDTVRNKRQKTETEELVLPSAPATFTPITNRIINLPKSTHQTNSNWFLNTTRQTQILPSEQEVEVVRPSLENHGMEMPSDQEVEVVRPPLENHGMEMPNEQDDEIDMPLLEYYGTEQSQDDIAVNEEVEMASGRSSFVLKCLCGRKIKFEMTEL</sequence>
<dbReference type="EnsemblPlants" id="Solyc11g010880.2.1">
    <property type="protein sequence ID" value="Solyc11g010880.2.1"/>
    <property type="gene ID" value="Solyc11g010880.2"/>
</dbReference>
<evidence type="ECO:0000256" key="1">
    <source>
        <dbReference type="SAM" id="MobiDB-lite"/>
    </source>
</evidence>
<evidence type="ECO:0000313" key="3">
    <source>
        <dbReference type="Proteomes" id="UP000004994"/>
    </source>
</evidence>
<feature type="compositionally biased region" description="Polar residues" evidence="1">
    <location>
        <begin position="27"/>
        <end position="55"/>
    </location>
</feature>
<dbReference type="Proteomes" id="UP000004994">
    <property type="component" value="Chromosome 11"/>
</dbReference>
<feature type="region of interest" description="Disordered" evidence="1">
    <location>
        <begin position="1"/>
        <end position="55"/>
    </location>
</feature>
<accession>A0A3Q7IRE0</accession>
<reference evidence="2" key="2">
    <citation type="submission" date="2019-01" db="UniProtKB">
        <authorList>
            <consortium name="EnsemblPlants"/>
        </authorList>
    </citation>
    <scope>IDENTIFICATION</scope>
    <source>
        <strain evidence="2">cv. Heinz 1706</strain>
    </source>
</reference>
<evidence type="ECO:0000313" key="2">
    <source>
        <dbReference type="EnsemblPlants" id="Solyc11g010880.2.1"/>
    </source>
</evidence>
<protein>
    <submittedName>
        <fullName evidence="2">Uncharacterized protein</fullName>
    </submittedName>
</protein>
<keyword evidence="3" id="KW-1185">Reference proteome</keyword>
<dbReference type="PaxDb" id="4081-Solyc11g010880.1.1"/>
<dbReference type="Gramene" id="Solyc11g010880.2.1">
    <property type="protein sequence ID" value="Solyc11g010880.2.1"/>
    <property type="gene ID" value="Solyc11g010880.2"/>
</dbReference>
<reference evidence="2" key="1">
    <citation type="journal article" date="2012" name="Nature">
        <title>The tomato genome sequence provides insights into fleshy fruit evolution.</title>
        <authorList>
            <consortium name="Tomato Genome Consortium"/>
        </authorList>
    </citation>
    <scope>NUCLEOTIDE SEQUENCE [LARGE SCALE GENOMIC DNA]</scope>
    <source>
        <strain evidence="2">cv. Heinz 1706</strain>
    </source>
</reference>